<dbReference type="InterPro" id="IPR017941">
    <property type="entry name" value="Rieske_2Fe-2S"/>
</dbReference>
<dbReference type="GO" id="GO:0051537">
    <property type="term" value="F:2 iron, 2 sulfur cluster binding"/>
    <property type="evidence" value="ECO:0007669"/>
    <property type="project" value="UniProtKB-KW"/>
</dbReference>
<keyword evidence="4" id="KW-0408">Iron</keyword>
<dbReference type="SUPFAM" id="SSF55961">
    <property type="entry name" value="Bet v1-like"/>
    <property type="match status" value="1"/>
</dbReference>
<dbReference type="InterPro" id="IPR036922">
    <property type="entry name" value="Rieske_2Fe-2S_sf"/>
</dbReference>
<dbReference type="InterPro" id="IPR045623">
    <property type="entry name" value="LigXa_C"/>
</dbReference>
<evidence type="ECO:0000256" key="3">
    <source>
        <dbReference type="ARBA" id="ARBA00023002"/>
    </source>
</evidence>
<protein>
    <recommendedName>
        <fullName evidence="6">Rieske domain-containing protein</fullName>
    </recommendedName>
</protein>
<evidence type="ECO:0000259" key="6">
    <source>
        <dbReference type="PROSITE" id="PS51296"/>
    </source>
</evidence>
<evidence type="ECO:0000313" key="7">
    <source>
        <dbReference type="EMBL" id="SVD15827.1"/>
    </source>
</evidence>
<evidence type="ECO:0000256" key="1">
    <source>
        <dbReference type="ARBA" id="ARBA00022714"/>
    </source>
</evidence>
<feature type="non-terminal residue" evidence="7">
    <location>
        <position position="298"/>
    </location>
</feature>
<dbReference type="Gene3D" id="3.90.380.10">
    <property type="entry name" value="Naphthalene 1,2-dioxygenase Alpha Subunit, Chain A, domain 1"/>
    <property type="match status" value="1"/>
</dbReference>
<dbReference type="PANTHER" id="PTHR21266:SF59">
    <property type="entry name" value="BLR4922 PROTEIN"/>
    <property type="match status" value="1"/>
</dbReference>
<reference evidence="7" key="1">
    <citation type="submission" date="2018-05" db="EMBL/GenBank/DDBJ databases">
        <authorList>
            <person name="Lanie J.A."/>
            <person name="Ng W.-L."/>
            <person name="Kazmierczak K.M."/>
            <person name="Andrzejewski T.M."/>
            <person name="Davidsen T.M."/>
            <person name="Wayne K.J."/>
            <person name="Tettelin H."/>
            <person name="Glass J.I."/>
            <person name="Rusch D."/>
            <person name="Podicherti R."/>
            <person name="Tsui H.-C.T."/>
            <person name="Winkler M.E."/>
        </authorList>
    </citation>
    <scope>NUCLEOTIDE SEQUENCE</scope>
</reference>
<dbReference type="PANTHER" id="PTHR21266">
    <property type="entry name" value="IRON-SULFUR DOMAIN CONTAINING PROTEIN"/>
    <property type="match status" value="1"/>
</dbReference>
<keyword evidence="5" id="KW-0411">Iron-sulfur</keyword>
<dbReference type="PROSITE" id="PS51296">
    <property type="entry name" value="RIESKE"/>
    <property type="match status" value="1"/>
</dbReference>
<name>A0A382T2X4_9ZZZZ</name>
<keyword evidence="1" id="KW-0001">2Fe-2S</keyword>
<feature type="domain" description="Rieske" evidence="6">
    <location>
        <begin position="27"/>
        <end position="133"/>
    </location>
</feature>
<dbReference type="Pfam" id="PF00355">
    <property type="entry name" value="Rieske"/>
    <property type="match status" value="1"/>
</dbReference>
<accession>A0A382T2X4</accession>
<gene>
    <name evidence="7" type="ORF">METZ01_LOCUS368681</name>
</gene>
<dbReference type="EMBL" id="UINC01133098">
    <property type="protein sequence ID" value="SVD15827.1"/>
    <property type="molecule type" value="Genomic_DNA"/>
</dbReference>
<dbReference type="SUPFAM" id="SSF50022">
    <property type="entry name" value="ISP domain"/>
    <property type="match status" value="1"/>
</dbReference>
<keyword evidence="3" id="KW-0560">Oxidoreductase</keyword>
<dbReference type="GO" id="GO:0046872">
    <property type="term" value="F:metal ion binding"/>
    <property type="evidence" value="ECO:0007669"/>
    <property type="project" value="UniProtKB-KW"/>
</dbReference>
<dbReference type="CDD" id="cd03479">
    <property type="entry name" value="Rieske_RO_Alpha_PhDO_like"/>
    <property type="match status" value="1"/>
</dbReference>
<dbReference type="AlphaFoldDB" id="A0A382T2X4"/>
<dbReference type="InterPro" id="IPR050584">
    <property type="entry name" value="Cholesterol_7-desaturase"/>
</dbReference>
<organism evidence="7">
    <name type="scientific">marine metagenome</name>
    <dbReference type="NCBI Taxonomy" id="408172"/>
    <lineage>
        <taxon>unclassified sequences</taxon>
        <taxon>metagenomes</taxon>
        <taxon>ecological metagenomes</taxon>
    </lineage>
</organism>
<evidence type="ECO:0000256" key="2">
    <source>
        <dbReference type="ARBA" id="ARBA00022723"/>
    </source>
</evidence>
<proteinExistence type="predicted"/>
<evidence type="ECO:0000256" key="5">
    <source>
        <dbReference type="ARBA" id="ARBA00023014"/>
    </source>
</evidence>
<dbReference type="GO" id="GO:0016491">
    <property type="term" value="F:oxidoreductase activity"/>
    <property type="evidence" value="ECO:0007669"/>
    <property type="project" value="UniProtKB-KW"/>
</dbReference>
<sequence>MLSVEENGLVTQIEGNAPCGNLLRNYWHPLALTEELTASRAAKAVKIMGEDLVLFRDDKGEYGLIDRRCPHRGADLCFGRLEDGGIRCPFHGWLFNVDGICLEQPAEPRESNFRKKIKIQSYPCQEINGIIFTYMGLGKAPALPHFDCFVAPESHSFAFKGYLECNWLQAVEVGIDPSHASFLHRYLKDHDPEYGLQFGGMSGDSEVTMTSVLRNHVCPDIKVEENEFGMRLITTRKMNRESMHVRVTNLVFPNLIVIPMTNDMCISQWHVPIDDKYSWWYAIFTAFDDEIDKEAMRN</sequence>
<keyword evidence="2" id="KW-0479">Metal-binding</keyword>
<dbReference type="Pfam" id="PF19301">
    <property type="entry name" value="LigXa_C"/>
    <property type="match status" value="1"/>
</dbReference>
<evidence type="ECO:0000256" key="4">
    <source>
        <dbReference type="ARBA" id="ARBA00023004"/>
    </source>
</evidence>
<dbReference type="Gene3D" id="2.102.10.10">
    <property type="entry name" value="Rieske [2Fe-2S] iron-sulphur domain"/>
    <property type="match status" value="1"/>
</dbReference>